<dbReference type="InterPro" id="IPR014719">
    <property type="entry name" value="Ribosomal_bL12_C/ClpS-like"/>
</dbReference>
<dbReference type="STRING" id="3983.A0A2C9UYD6"/>
<dbReference type="Gene3D" id="3.30.1390.10">
    <property type="match status" value="1"/>
</dbReference>
<feature type="domain" description="Adaptor protein ClpS core" evidence="1">
    <location>
        <begin position="38"/>
        <end position="105"/>
    </location>
</feature>
<sequence>MKKKHCLSRGSCISRGILMALSTTGTGKGGGSLKSKKTSPLYRVILHDDDYHTVDFVIQKLMKFIPGMTRENADNIARDVHYKGSADVIVCAQADAEGYCMQLKGTGLGSTIEPASGWR</sequence>
<dbReference type="SUPFAM" id="SSF54736">
    <property type="entry name" value="ClpS-like"/>
    <property type="match status" value="1"/>
</dbReference>
<protein>
    <recommendedName>
        <fullName evidence="1">Adaptor protein ClpS core domain-containing protein</fullName>
    </recommendedName>
</protein>
<proteinExistence type="predicted"/>
<evidence type="ECO:0000313" key="2">
    <source>
        <dbReference type="EMBL" id="OAY36696.1"/>
    </source>
</evidence>
<reference evidence="2" key="1">
    <citation type="submission" date="2016-02" db="EMBL/GenBank/DDBJ databases">
        <title>WGS assembly of Manihot esculenta.</title>
        <authorList>
            <person name="Bredeson J.V."/>
            <person name="Prochnik S.E."/>
            <person name="Lyons J.B."/>
            <person name="Schmutz J."/>
            <person name="Grimwood J."/>
            <person name="Vrebalov J."/>
            <person name="Bart R.S."/>
            <person name="Amuge T."/>
            <person name="Ferguson M.E."/>
            <person name="Green R."/>
            <person name="Putnam N."/>
            <person name="Stites J."/>
            <person name="Rounsley S."/>
            <person name="Rokhsar D.S."/>
        </authorList>
    </citation>
    <scope>NUCLEOTIDE SEQUENCE [LARGE SCALE GENOMIC DNA]</scope>
    <source>
        <tissue evidence="2">Leaf</tissue>
    </source>
</reference>
<dbReference type="InterPro" id="IPR022935">
    <property type="entry name" value="ClpS"/>
</dbReference>
<dbReference type="Pfam" id="PF02617">
    <property type="entry name" value="ClpS"/>
    <property type="match status" value="1"/>
</dbReference>
<dbReference type="AlphaFoldDB" id="A0A2C9UYD6"/>
<dbReference type="InterPro" id="IPR003769">
    <property type="entry name" value="ClpS_core"/>
</dbReference>
<evidence type="ECO:0000259" key="1">
    <source>
        <dbReference type="Pfam" id="PF02617"/>
    </source>
</evidence>
<dbReference type="EMBL" id="CM004397">
    <property type="protein sequence ID" value="OAY36696.1"/>
    <property type="molecule type" value="Genomic_DNA"/>
</dbReference>
<organism evidence="2">
    <name type="scientific">Manihot esculenta</name>
    <name type="common">Cassava</name>
    <name type="synonym">Jatropha manihot</name>
    <dbReference type="NCBI Taxonomy" id="3983"/>
    <lineage>
        <taxon>Eukaryota</taxon>
        <taxon>Viridiplantae</taxon>
        <taxon>Streptophyta</taxon>
        <taxon>Embryophyta</taxon>
        <taxon>Tracheophyta</taxon>
        <taxon>Spermatophyta</taxon>
        <taxon>Magnoliopsida</taxon>
        <taxon>eudicotyledons</taxon>
        <taxon>Gunneridae</taxon>
        <taxon>Pentapetalae</taxon>
        <taxon>rosids</taxon>
        <taxon>fabids</taxon>
        <taxon>Malpighiales</taxon>
        <taxon>Euphorbiaceae</taxon>
        <taxon>Crotonoideae</taxon>
        <taxon>Manihoteae</taxon>
        <taxon>Manihot</taxon>
    </lineage>
</organism>
<accession>A0A2C9UYD6</accession>
<gene>
    <name evidence="2" type="ORF">MANES_11G040400</name>
</gene>
<dbReference type="GO" id="GO:0030163">
    <property type="term" value="P:protein catabolic process"/>
    <property type="evidence" value="ECO:0007669"/>
    <property type="project" value="InterPro"/>
</dbReference>
<name>A0A2C9UYD6_MANES</name>
<dbReference type="GO" id="GO:0006508">
    <property type="term" value="P:proteolysis"/>
    <property type="evidence" value="ECO:0007669"/>
    <property type="project" value="InterPro"/>
</dbReference>
<dbReference type="PANTHER" id="PTHR33473:SF17">
    <property type="entry name" value="ATP-DEPENDENT CLP PROTEASE ADAPTER PROTEIN CLPS1, CHLOROPLASTIC"/>
    <property type="match status" value="1"/>
</dbReference>
<dbReference type="PANTHER" id="PTHR33473">
    <property type="entry name" value="ATP-DEPENDENT CLP PROTEASE ADAPTER PROTEIN CLPS1, CHLOROPLASTIC"/>
    <property type="match status" value="1"/>
</dbReference>